<dbReference type="InParanoid" id="D2W065"/>
<organism evidence="2">
    <name type="scientific">Naegleria gruberi</name>
    <name type="common">Amoeba</name>
    <dbReference type="NCBI Taxonomy" id="5762"/>
    <lineage>
        <taxon>Eukaryota</taxon>
        <taxon>Discoba</taxon>
        <taxon>Heterolobosea</taxon>
        <taxon>Tetramitia</taxon>
        <taxon>Eutetramitia</taxon>
        <taxon>Vahlkampfiidae</taxon>
        <taxon>Naegleria</taxon>
    </lineage>
</organism>
<evidence type="ECO:0000313" key="1">
    <source>
        <dbReference type="EMBL" id="EFC37517.1"/>
    </source>
</evidence>
<dbReference type="RefSeq" id="XP_002670261.1">
    <property type="nucleotide sequence ID" value="XM_002670215.1"/>
</dbReference>
<protein>
    <submittedName>
        <fullName evidence="1">Predicted protein</fullName>
    </submittedName>
</protein>
<name>D2W065_NAEGR</name>
<dbReference type="Proteomes" id="UP000006671">
    <property type="component" value="Unassembled WGS sequence"/>
</dbReference>
<dbReference type="AlphaFoldDB" id="D2W065"/>
<gene>
    <name evidence="1" type="ORF">NAEGRDRAFT_74748</name>
</gene>
<accession>D2W065</accession>
<proteinExistence type="predicted"/>
<dbReference type="KEGG" id="ngr:NAEGRDRAFT_74748"/>
<dbReference type="VEuPathDB" id="AmoebaDB:NAEGRDRAFT_74748"/>
<evidence type="ECO:0000313" key="2">
    <source>
        <dbReference type="Proteomes" id="UP000006671"/>
    </source>
</evidence>
<dbReference type="GeneID" id="8857395"/>
<sequence>MEVYGYFSYYRVVPGSRNEKVYCEMLLHDSTLIDSNHSENATYKKRFHKLDGVAANKSWVNIDISKYPYIEMLNYNGDELRYSESLEQTNNLGIITITYNSEIIYRASYPYEKVVRIGNSYTPNYQSPIYKNGLICEIDERKPTHSVFKFVEKMLQITLKQTRNFEISEMEQEWCSLCNSQFKNLVMIFNFRNYKHFNHLNLNNALRNSSTFSDIVFYN</sequence>
<reference evidence="1 2" key="1">
    <citation type="journal article" date="2010" name="Cell">
        <title>The genome of Naegleria gruberi illuminates early eukaryotic versatility.</title>
        <authorList>
            <person name="Fritz-Laylin L.K."/>
            <person name="Prochnik S.E."/>
            <person name="Ginger M.L."/>
            <person name="Dacks J.B."/>
            <person name="Carpenter M.L."/>
            <person name="Field M.C."/>
            <person name="Kuo A."/>
            <person name="Paredez A."/>
            <person name="Chapman J."/>
            <person name="Pham J."/>
            <person name="Shu S."/>
            <person name="Neupane R."/>
            <person name="Cipriano M."/>
            <person name="Mancuso J."/>
            <person name="Tu H."/>
            <person name="Salamov A."/>
            <person name="Lindquist E."/>
            <person name="Shapiro H."/>
            <person name="Lucas S."/>
            <person name="Grigoriev I.V."/>
            <person name="Cande W.Z."/>
            <person name="Fulton C."/>
            <person name="Rokhsar D.S."/>
            <person name="Dawson S.C."/>
        </authorList>
    </citation>
    <scope>NUCLEOTIDE SEQUENCE [LARGE SCALE GENOMIC DNA]</scope>
    <source>
        <strain evidence="1 2">NEG-M</strain>
    </source>
</reference>
<dbReference type="EMBL" id="GG738917">
    <property type="protein sequence ID" value="EFC37517.1"/>
    <property type="molecule type" value="Genomic_DNA"/>
</dbReference>
<keyword evidence="2" id="KW-1185">Reference proteome</keyword>